<dbReference type="EMBL" id="PKPP01000667">
    <property type="protein sequence ID" value="PWA89975.1"/>
    <property type="molecule type" value="Genomic_DNA"/>
</dbReference>
<dbReference type="GO" id="GO:0042393">
    <property type="term" value="F:histone binding"/>
    <property type="evidence" value="ECO:0007669"/>
    <property type="project" value="TreeGrafter"/>
</dbReference>
<dbReference type="InterPro" id="IPR000330">
    <property type="entry name" value="SNF2_N"/>
</dbReference>
<dbReference type="InterPro" id="IPR038718">
    <property type="entry name" value="SNF2-like_sf"/>
</dbReference>
<gene>
    <name evidence="6" type="ORF">CTI12_AA060150</name>
</gene>
<dbReference type="Gene3D" id="3.40.50.300">
    <property type="entry name" value="P-loop containing nucleotide triphosphate hydrolases"/>
    <property type="match status" value="1"/>
</dbReference>
<dbReference type="GO" id="GO:0005524">
    <property type="term" value="F:ATP binding"/>
    <property type="evidence" value="ECO:0007669"/>
    <property type="project" value="InterPro"/>
</dbReference>
<dbReference type="Proteomes" id="UP000245207">
    <property type="component" value="Unassembled WGS sequence"/>
</dbReference>
<evidence type="ECO:0000313" key="6">
    <source>
        <dbReference type="EMBL" id="PWA89975.1"/>
    </source>
</evidence>
<keyword evidence="4" id="KW-0472">Membrane</keyword>
<dbReference type="GO" id="GO:0034728">
    <property type="term" value="P:nucleosome organization"/>
    <property type="evidence" value="ECO:0007669"/>
    <property type="project" value="TreeGrafter"/>
</dbReference>
<dbReference type="GO" id="GO:0016887">
    <property type="term" value="F:ATP hydrolysis activity"/>
    <property type="evidence" value="ECO:0007669"/>
    <property type="project" value="TreeGrafter"/>
</dbReference>
<evidence type="ECO:0000259" key="5">
    <source>
        <dbReference type="Pfam" id="PF00176"/>
    </source>
</evidence>
<reference evidence="6 7" key="1">
    <citation type="journal article" date="2018" name="Mol. Plant">
        <title>The genome of Artemisia annua provides insight into the evolution of Asteraceae family and artemisinin biosynthesis.</title>
        <authorList>
            <person name="Shen Q."/>
            <person name="Zhang L."/>
            <person name="Liao Z."/>
            <person name="Wang S."/>
            <person name="Yan T."/>
            <person name="Shi P."/>
            <person name="Liu M."/>
            <person name="Fu X."/>
            <person name="Pan Q."/>
            <person name="Wang Y."/>
            <person name="Lv Z."/>
            <person name="Lu X."/>
            <person name="Zhang F."/>
            <person name="Jiang W."/>
            <person name="Ma Y."/>
            <person name="Chen M."/>
            <person name="Hao X."/>
            <person name="Li L."/>
            <person name="Tang Y."/>
            <person name="Lv G."/>
            <person name="Zhou Y."/>
            <person name="Sun X."/>
            <person name="Brodelius P.E."/>
            <person name="Rose J.K.C."/>
            <person name="Tang K."/>
        </authorList>
    </citation>
    <scope>NUCLEOTIDE SEQUENCE [LARGE SCALE GENOMIC DNA]</scope>
    <source>
        <strain evidence="7">cv. Huhao1</strain>
        <tissue evidence="6">Leaf</tissue>
    </source>
</reference>
<dbReference type="GO" id="GO:0003677">
    <property type="term" value="F:DNA binding"/>
    <property type="evidence" value="ECO:0007669"/>
    <property type="project" value="TreeGrafter"/>
</dbReference>
<dbReference type="PANTHER" id="PTHR45623">
    <property type="entry name" value="CHROMODOMAIN-HELICASE-DNA-BINDING PROTEIN 3-RELATED-RELATED"/>
    <property type="match status" value="1"/>
</dbReference>
<dbReference type="AlphaFoldDB" id="A0A2U1PW54"/>
<protein>
    <submittedName>
        <fullName evidence="6">Chromatin-remodeling complex ATPase chain</fullName>
    </submittedName>
</protein>
<feature type="transmembrane region" description="Helical" evidence="4">
    <location>
        <begin position="221"/>
        <end position="241"/>
    </location>
</feature>
<keyword evidence="2" id="KW-0539">Nucleus</keyword>
<feature type="domain" description="SNF2 N-terminal" evidence="5">
    <location>
        <begin position="175"/>
        <end position="300"/>
    </location>
</feature>
<sequence length="411" mass="45843">MDTRSDVYVIINGCRKSSDDSDNYYYEHTPDLGYQRLLDKAKGNILGMEIIRDQSGNILRGSQSRVYNGKLVQTLLEGHSILSLEGSLSRDCDVEKNDGEVVSKLVHPRFSQSDVMDCSKSVETENGDLSEMLEEEKKEKVSSDVNGEPESVDAGPDETDVSKEPKSRDKACSPKNNLHELWALLNFLLPEIFSSAETFDEWFQISGENDQEEVVQQLHKIVLYILFALLILLSGPSTFLAQKMKSDVEKGLPPKKETILKVGMSQMQKQYYKALLQKDLEVVNAGGERKRLLNIAMQLRCPRLLKLELVGCEGSYDGIKAIGQCCQMMEAVRELVFKDCWGLDNNSFMTAIAVPVARALGYSLALSYKGIADVVQPTFALGNSLALSYIIVSTCIFSHGRKEQQTATRKA</sequence>
<evidence type="ECO:0000313" key="7">
    <source>
        <dbReference type="Proteomes" id="UP000245207"/>
    </source>
</evidence>
<keyword evidence="4" id="KW-1133">Transmembrane helix</keyword>
<evidence type="ECO:0000256" key="1">
    <source>
        <dbReference type="ARBA" id="ARBA00004123"/>
    </source>
</evidence>
<dbReference type="STRING" id="35608.A0A2U1PW54"/>
<evidence type="ECO:0000256" key="3">
    <source>
        <dbReference type="SAM" id="MobiDB-lite"/>
    </source>
</evidence>
<dbReference type="GO" id="GO:0003682">
    <property type="term" value="F:chromatin binding"/>
    <property type="evidence" value="ECO:0007669"/>
    <property type="project" value="TreeGrafter"/>
</dbReference>
<dbReference type="Gene3D" id="3.40.50.10810">
    <property type="entry name" value="Tandem AAA-ATPase domain"/>
    <property type="match status" value="1"/>
</dbReference>
<keyword evidence="7" id="KW-1185">Reference proteome</keyword>
<dbReference type="GO" id="GO:0000785">
    <property type="term" value="C:chromatin"/>
    <property type="evidence" value="ECO:0007669"/>
    <property type="project" value="TreeGrafter"/>
</dbReference>
<dbReference type="GO" id="GO:0005634">
    <property type="term" value="C:nucleus"/>
    <property type="evidence" value="ECO:0007669"/>
    <property type="project" value="UniProtKB-SubCell"/>
</dbReference>
<keyword evidence="4" id="KW-0812">Transmembrane</keyword>
<name>A0A2U1PW54_ARTAN</name>
<accession>A0A2U1PW54</accession>
<dbReference type="InterPro" id="IPR027417">
    <property type="entry name" value="P-loop_NTPase"/>
</dbReference>
<evidence type="ECO:0000256" key="2">
    <source>
        <dbReference type="ARBA" id="ARBA00023242"/>
    </source>
</evidence>
<feature type="region of interest" description="Disordered" evidence="3">
    <location>
        <begin position="119"/>
        <end position="172"/>
    </location>
</feature>
<proteinExistence type="predicted"/>
<feature type="compositionally biased region" description="Basic and acidic residues" evidence="3">
    <location>
        <begin position="160"/>
        <end position="172"/>
    </location>
</feature>
<feature type="compositionally biased region" description="Acidic residues" evidence="3">
    <location>
        <begin position="125"/>
        <end position="134"/>
    </location>
</feature>
<dbReference type="Pfam" id="PF00176">
    <property type="entry name" value="SNF2-rel_dom"/>
    <property type="match status" value="1"/>
</dbReference>
<dbReference type="GO" id="GO:0140658">
    <property type="term" value="F:ATP-dependent chromatin remodeler activity"/>
    <property type="evidence" value="ECO:0007669"/>
    <property type="project" value="TreeGrafter"/>
</dbReference>
<comment type="subcellular location">
    <subcellularLocation>
        <location evidence="1">Nucleus</location>
    </subcellularLocation>
</comment>
<organism evidence="6 7">
    <name type="scientific">Artemisia annua</name>
    <name type="common">Sweet wormwood</name>
    <dbReference type="NCBI Taxonomy" id="35608"/>
    <lineage>
        <taxon>Eukaryota</taxon>
        <taxon>Viridiplantae</taxon>
        <taxon>Streptophyta</taxon>
        <taxon>Embryophyta</taxon>
        <taxon>Tracheophyta</taxon>
        <taxon>Spermatophyta</taxon>
        <taxon>Magnoliopsida</taxon>
        <taxon>eudicotyledons</taxon>
        <taxon>Gunneridae</taxon>
        <taxon>Pentapetalae</taxon>
        <taxon>asterids</taxon>
        <taxon>campanulids</taxon>
        <taxon>Asterales</taxon>
        <taxon>Asteraceae</taxon>
        <taxon>Asteroideae</taxon>
        <taxon>Anthemideae</taxon>
        <taxon>Artemisiinae</taxon>
        <taxon>Artemisia</taxon>
    </lineage>
</organism>
<comment type="caution">
    <text evidence="6">The sequence shown here is derived from an EMBL/GenBank/DDBJ whole genome shotgun (WGS) entry which is preliminary data.</text>
</comment>
<dbReference type="PANTHER" id="PTHR45623:SF49">
    <property type="entry name" value="SWI_SNF-RELATED MATRIX-ASSOCIATED ACTIN-DEPENDENT REGULATOR OF CHROMATIN SUBFAMILY A MEMBER 5"/>
    <property type="match status" value="1"/>
</dbReference>
<evidence type="ECO:0000256" key="4">
    <source>
        <dbReference type="SAM" id="Phobius"/>
    </source>
</evidence>
<dbReference type="OrthoDB" id="1746101at2759"/>